<evidence type="ECO:0000313" key="3">
    <source>
        <dbReference type="Proteomes" id="UP000799291"/>
    </source>
</evidence>
<feature type="compositionally biased region" description="Polar residues" evidence="1">
    <location>
        <begin position="565"/>
        <end position="574"/>
    </location>
</feature>
<dbReference type="OrthoDB" id="3786931at2759"/>
<feature type="compositionally biased region" description="Low complexity" evidence="1">
    <location>
        <begin position="287"/>
        <end position="303"/>
    </location>
</feature>
<reference evidence="2" key="1">
    <citation type="journal article" date="2020" name="Stud. Mycol.">
        <title>101 Dothideomycetes genomes: a test case for predicting lifestyles and emergence of pathogens.</title>
        <authorList>
            <person name="Haridas S."/>
            <person name="Albert R."/>
            <person name="Binder M."/>
            <person name="Bloem J."/>
            <person name="Labutti K."/>
            <person name="Salamov A."/>
            <person name="Andreopoulos B."/>
            <person name="Baker S."/>
            <person name="Barry K."/>
            <person name="Bills G."/>
            <person name="Bluhm B."/>
            <person name="Cannon C."/>
            <person name="Castanera R."/>
            <person name="Culley D."/>
            <person name="Daum C."/>
            <person name="Ezra D."/>
            <person name="Gonzalez J."/>
            <person name="Henrissat B."/>
            <person name="Kuo A."/>
            <person name="Liang C."/>
            <person name="Lipzen A."/>
            <person name="Lutzoni F."/>
            <person name="Magnuson J."/>
            <person name="Mondo S."/>
            <person name="Nolan M."/>
            <person name="Ohm R."/>
            <person name="Pangilinan J."/>
            <person name="Park H.-J."/>
            <person name="Ramirez L."/>
            <person name="Alfaro M."/>
            <person name="Sun H."/>
            <person name="Tritt A."/>
            <person name="Yoshinaga Y."/>
            <person name="Zwiers L.-H."/>
            <person name="Turgeon B."/>
            <person name="Goodwin S."/>
            <person name="Spatafora J."/>
            <person name="Crous P."/>
            <person name="Grigoriev I."/>
        </authorList>
    </citation>
    <scope>NUCLEOTIDE SEQUENCE</scope>
    <source>
        <strain evidence="2">CBS 122367</strain>
    </source>
</reference>
<feature type="region of interest" description="Disordered" evidence="1">
    <location>
        <begin position="270"/>
        <end position="332"/>
    </location>
</feature>
<dbReference type="Proteomes" id="UP000799291">
    <property type="component" value="Unassembled WGS sequence"/>
</dbReference>
<proteinExistence type="predicted"/>
<gene>
    <name evidence="2" type="ORF">K458DRAFT_395324</name>
</gene>
<organism evidence="2 3">
    <name type="scientific">Lentithecium fluviatile CBS 122367</name>
    <dbReference type="NCBI Taxonomy" id="1168545"/>
    <lineage>
        <taxon>Eukaryota</taxon>
        <taxon>Fungi</taxon>
        <taxon>Dikarya</taxon>
        <taxon>Ascomycota</taxon>
        <taxon>Pezizomycotina</taxon>
        <taxon>Dothideomycetes</taxon>
        <taxon>Pleosporomycetidae</taxon>
        <taxon>Pleosporales</taxon>
        <taxon>Massarineae</taxon>
        <taxon>Lentitheciaceae</taxon>
        <taxon>Lentithecium</taxon>
    </lineage>
</organism>
<feature type="compositionally biased region" description="Acidic residues" evidence="1">
    <location>
        <begin position="507"/>
        <end position="517"/>
    </location>
</feature>
<protein>
    <submittedName>
        <fullName evidence="2">Uncharacterized protein</fullName>
    </submittedName>
</protein>
<evidence type="ECO:0000313" key="2">
    <source>
        <dbReference type="EMBL" id="KAF2678026.1"/>
    </source>
</evidence>
<dbReference type="EMBL" id="MU005615">
    <property type="protein sequence ID" value="KAF2678026.1"/>
    <property type="molecule type" value="Genomic_DNA"/>
</dbReference>
<feature type="region of interest" description="Disordered" evidence="1">
    <location>
        <begin position="507"/>
        <end position="574"/>
    </location>
</feature>
<name>A0A6G1IIG7_9PLEO</name>
<accession>A0A6G1IIG7</accession>
<dbReference type="AlphaFoldDB" id="A0A6G1IIG7"/>
<evidence type="ECO:0000256" key="1">
    <source>
        <dbReference type="SAM" id="MobiDB-lite"/>
    </source>
</evidence>
<sequence>MTSFPPAALSNLYKAGAAGASRHKTTTYQHLKRTDMKQLAAILSGVPYPPTPSATKTYTKTVTTLIKALPYHLTPSSLLPFFPTPSNPTDKSLPHPLCALHKGLNPALISSMWVWIRHELDDAIGPFLYPILMSGQLSKPQEWSMRQLEPVLRMYRPDYTQAGATPAGFQAVPCHKWGFQGHVACAACLLARVGSDRVVLVALLAGIVGRSRGRCIGRREKLRSKRLGMLKYWMRRHEAEDGDELFGEAWALGEVLKRVRRVCRKEGRNAASSALDGQIPRDPASGPTDSAPRAAAARDSASTIIPVDISPSYQPSSSYGHIPSPAPTARSNRESVPITMDISDPFIPSSVPLRAKPQPQHQYPTSSIYSQQTATTHLQATHPFHPSTTTTPSIPLPPLRTVSRSPANTASLKKAPSIGSETGCISLASSFQSTDSESHLFTRLPSYTSSHSSLDFDVSLRPAPLEVRNTSRETVREKRVLPWLGRMSVYAGYGVSQNTYGNWDLYEDGDGNLDEETGTPTGVSFDMSPPDSPTLPTAEGYDISPPGSLGKDGDRGSGRGEGPVTQMTQWSTLY</sequence>
<keyword evidence="3" id="KW-1185">Reference proteome</keyword>